<organism evidence="3 4">
    <name type="scientific">Rubidibacter lacunae KORDI 51-2</name>
    <dbReference type="NCBI Taxonomy" id="582515"/>
    <lineage>
        <taxon>Bacteria</taxon>
        <taxon>Bacillati</taxon>
        <taxon>Cyanobacteriota</taxon>
        <taxon>Cyanophyceae</taxon>
        <taxon>Oscillatoriophycideae</taxon>
        <taxon>Chroococcales</taxon>
        <taxon>Aphanothecaceae</taxon>
        <taxon>Rubidibacter</taxon>
    </lineage>
</organism>
<accession>U5DH42</accession>
<name>U5DH42_9CHRO</name>
<dbReference type="STRING" id="582515.KR51_00028990"/>
<reference evidence="3 4" key="1">
    <citation type="submission" date="2013-05" db="EMBL/GenBank/DDBJ databases">
        <title>Draft genome sequence of Rubidibacter lacunae KORDI 51-2.</title>
        <authorList>
            <person name="Choi D.H."/>
            <person name="Noh J.H."/>
            <person name="Kwon K.-K."/>
            <person name="Lee J.-H."/>
            <person name="Ryu J.-Y."/>
        </authorList>
    </citation>
    <scope>NUCLEOTIDE SEQUENCE [LARGE SCALE GENOMIC DNA]</scope>
    <source>
        <strain evidence="3 4">KORDI 51-2</strain>
    </source>
</reference>
<evidence type="ECO:0000313" key="3">
    <source>
        <dbReference type="EMBL" id="ERN40572.1"/>
    </source>
</evidence>
<feature type="transmembrane region" description="Helical" evidence="1">
    <location>
        <begin position="6"/>
        <end position="24"/>
    </location>
</feature>
<dbReference type="Pfam" id="PF13785">
    <property type="entry name" value="DUF4178"/>
    <property type="match status" value="1"/>
</dbReference>
<dbReference type="InParanoid" id="U5DH42"/>
<dbReference type="eggNOG" id="ENOG502ZQSW">
    <property type="taxonomic scope" value="Bacteria"/>
</dbReference>
<protein>
    <recommendedName>
        <fullName evidence="2">DUF4178 domain-containing protein</fullName>
    </recommendedName>
</protein>
<evidence type="ECO:0000256" key="1">
    <source>
        <dbReference type="SAM" id="Phobius"/>
    </source>
</evidence>
<sequence length="193" mass="22140">MPLPIFVAILLVTGFVLAIVWFASKRRGRRRPNRSERNPFNLQIGDIVDHMGTFWAVEGILTYEDGGYTWLEYMLLDADRIAWLAVEEDDVLEISLSYPTKELDVSNPPPPQLDFQGDRYRLVESGTATMTRTGNTRDRDAERCHYYDYEGPEDKVLAIERWGSTWEVTYGESLSLESLRLLPGEGESLYRPG</sequence>
<feature type="domain" description="DUF4178" evidence="2">
    <location>
        <begin position="43"/>
        <end position="175"/>
    </location>
</feature>
<keyword evidence="1" id="KW-0472">Membrane</keyword>
<evidence type="ECO:0000259" key="2">
    <source>
        <dbReference type="Pfam" id="PF13785"/>
    </source>
</evidence>
<dbReference type="InterPro" id="IPR025235">
    <property type="entry name" value="DUF4178"/>
</dbReference>
<gene>
    <name evidence="3" type="ORF">KR51_00028990</name>
</gene>
<keyword evidence="1" id="KW-1133">Transmembrane helix</keyword>
<dbReference type="EMBL" id="ASSJ01000075">
    <property type="protein sequence ID" value="ERN40572.1"/>
    <property type="molecule type" value="Genomic_DNA"/>
</dbReference>
<dbReference type="Proteomes" id="UP000016960">
    <property type="component" value="Unassembled WGS sequence"/>
</dbReference>
<evidence type="ECO:0000313" key="4">
    <source>
        <dbReference type="Proteomes" id="UP000016960"/>
    </source>
</evidence>
<dbReference type="RefSeq" id="WP_022608461.1">
    <property type="nucleotide sequence ID" value="NZ_ASSJ01000075.1"/>
</dbReference>
<keyword evidence="1" id="KW-0812">Transmembrane</keyword>
<comment type="caution">
    <text evidence="3">The sequence shown here is derived from an EMBL/GenBank/DDBJ whole genome shotgun (WGS) entry which is preliminary data.</text>
</comment>
<proteinExistence type="predicted"/>
<keyword evidence="4" id="KW-1185">Reference proteome</keyword>
<dbReference type="AlphaFoldDB" id="U5DH42"/>